<evidence type="ECO:0008006" key="3">
    <source>
        <dbReference type="Google" id="ProtNLM"/>
    </source>
</evidence>
<accession>A0A845DM24</accession>
<comment type="caution">
    <text evidence="1">The sequence shown here is derived from an EMBL/GenBank/DDBJ whole genome shotgun (WGS) entry which is preliminary data.</text>
</comment>
<protein>
    <recommendedName>
        <fullName evidence="3">30S ribosomal protein S21</fullName>
    </recommendedName>
</protein>
<evidence type="ECO:0000313" key="2">
    <source>
        <dbReference type="Proteomes" id="UP000449092"/>
    </source>
</evidence>
<dbReference type="AlphaFoldDB" id="A0A845DM24"/>
<proteinExistence type="predicted"/>
<gene>
    <name evidence="1" type="ORF">F4X82_02620</name>
</gene>
<dbReference type="EMBL" id="VXOY01000021">
    <property type="protein sequence ID" value="MYE38383.1"/>
    <property type="molecule type" value="Genomic_DNA"/>
</dbReference>
<name>A0A845DM24_9BACT</name>
<sequence length="83" mass="9814">MKNTKLRVASGIEVTRHQKESISSLLRRFNQTVRSSGLLAVSRKNQYKTKEPNRRARRESALVRAADRKRYQKMRKMGRIEKK</sequence>
<organism evidence="1 2">
    <name type="scientific">Candidatus Spechtbacteria bacterium SB0662_bin_43</name>
    <dbReference type="NCBI Taxonomy" id="2604897"/>
    <lineage>
        <taxon>Bacteria</taxon>
        <taxon>Candidatus Spechtiibacteriota</taxon>
    </lineage>
</organism>
<dbReference type="Proteomes" id="UP000449092">
    <property type="component" value="Unassembled WGS sequence"/>
</dbReference>
<evidence type="ECO:0000313" key="1">
    <source>
        <dbReference type="EMBL" id="MYE38383.1"/>
    </source>
</evidence>
<reference evidence="1 2" key="1">
    <citation type="submission" date="2019-09" db="EMBL/GenBank/DDBJ databases">
        <title>Characterisation of the sponge microbiome using genome-centric metagenomics.</title>
        <authorList>
            <person name="Engelberts J.P."/>
            <person name="Robbins S.J."/>
            <person name="De Goeij J.M."/>
            <person name="Aranda M."/>
            <person name="Bell S.C."/>
            <person name="Webster N.S."/>
        </authorList>
    </citation>
    <scope>NUCLEOTIDE SEQUENCE [LARGE SCALE GENOMIC DNA]</scope>
    <source>
        <strain evidence="1">SB0662_bin_43</strain>
    </source>
</reference>